<dbReference type="WBParaSite" id="Hba_08831">
    <property type="protein sequence ID" value="Hba_08831"/>
    <property type="gene ID" value="Hba_08831"/>
</dbReference>
<dbReference type="GO" id="GO:0015175">
    <property type="term" value="F:neutral L-amino acid transmembrane transporter activity"/>
    <property type="evidence" value="ECO:0007669"/>
    <property type="project" value="TreeGrafter"/>
</dbReference>
<feature type="transmembrane region" description="Helical" evidence="7">
    <location>
        <begin position="44"/>
        <end position="61"/>
    </location>
</feature>
<reference evidence="9" key="1">
    <citation type="submission" date="2016-11" db="UniProtKB">
        <authorList>
            <consortium name="WormBaseParasite"/>
        </authorList>
    </citation>
    <scope>IDENTIFICATION</scope>
</reference>
<dbReference type="AlphaFoldDB" id="A0A1I7WUK5"/>
<dbReference type="GO" id="GO:0005886">
    <property type="term" value="C:plasma membrane"/>
    <property type="evidence" value="ECO:0007669"/>
    <property type="project" value="TreeGrafter"/>
</dbReference>
<sequence length="230" mass="26047">MFVSNIVNFQESILVISLTFCFVLICKISNVCNKAYILYSLGKFRYSPLGITFLIAAQIVSMKDPGKELQRLMGYMITVLIGLFIHGFVVLPILMITLSEHFINMTDSICTSPWSYHLSICTYYRIICDVTSLNMDGTALYEAVVRKLLLFKYFIGNAKLFYFLGIVTMIMVLIAIGLPSNLFILIFPVDFFLDRIRTTVNVHGDSIGAAVVGKLCEKYLKQGKDIYSYL</sequence>
<evidence type="ECO:0000256" key="7">
    <source>
        <dbReference type="RuleBase" id="RU361216"/>
    </source>
</evidence>
<evidence type="ECO:0000313" key="9">
    <source>
        <dbReference type="WBParaSite" id="Hba_08831"/>
    </source>
</evidence>
<dbReference type="InterPro" id="IPR001991">
    <property type="entry name" value="Na-dicarboxylate_symporter"/>
</dbReference>
<dbReference type="PRINTS" id="PR00173">
    <property type="entry name" value="EDTRNSPORT"/>
</dbReference>
<evidence type="ECO:0000313" key="8">
    <source>
        <dbReference type="Proteomes" id="UP000095283"/>
    </source>
</evidence>
<keyword evidence="5 7" id="KW-1133">Transmembrane helix</keyword>
<dbReference type="Proteomes" id="UP000095283">
    <property type="component" value="Unplaced"/>
</dbReference>
<dbReference type="GO" id="GO:0015501">
    <property type="term" value="F:glutamate:sodium symporter activity"/>
    <property type="evidence" value="ECO:0007669"/>
    <property type="project" value="TreeGrafter"/>
</dbReference>
<protein>
    <recommendedName>
        <fullName evidence="7">Amino acid transporter</fullName>
    </recommendedName>
</protein>
<keyword evidence="7" id="KW-0769">Symport</keyword>
<evidence type="ECO:0000256" key="3">
    <source>
        <dbReference type="ARBA" id="ARBA00022448"/>
    </source>
</evidence>
<dbReference type="InterPro" id="IPR050746">
    <property type="entry name" value="DAACS"/>
</dbReference>
<evidence type="ECO:0000256" key="4">
    <source>
        <dbReference type="ARBA" id="ARBA00022692"/>
    </source>
</evidence>
<dbReference type="InterPro" id="IPR036458">
    <property type="entry name" value="Na:dicarbo_symporter_sf"/>
</dbReference>
<evidence type="ECO:0000256" key="5">
    <source>
        <dbReference type="ARBA" id="ARBA00022989"/>
    </source>
</evidence>
<keyword evidence="6 7" id="KW-0472">Membrane</keyword>
<accession>A0A1I7WUK5</accession>
<feature type="transmembrane region" description="Helical" evidence="7">
    <location>
        <begin position="73"/>
        <end position="98"/>
    </location>
</feature>
<dbReference type="PANTHER" id="PTHR11958:SF105">
    <property type="entry name" value="SODIUM-DEPENDENT EXCITATORY AMINO ACID TRANSPORTER GLT-4-RELATED"/>
    <property type="match status" value="1"/>
</dbReference>
<dbReference type="SUPFAM" id="SSF118215">
    <property type="entry name" value="Proton glutamate symport protein"/>
    <property type="match status" value="1"/>
</dbReference>
<name>A0A1I7WUK5_HETBA</name>
<organism evidence="8 9">
    <name type="scientific">Heterorhabditis bacteriophora</name>
    <name type="common">Entomopathogenic nematode worm</name>
    <dbReference type="NCBI Taxonomy" id="37862"/>
    <lineage>
        <taxon>Eukaryota</taxon>
        <taxon>Metazoa</taxon>
        <taxon>Ecdysozoa</taxon>
        <taxon>Nematoda</taxon>
        <taxon>Chromadorea</taxon>
        <taxon>Rhabditida</taxon>
        <taxon>Rhabditina</taxon>
        <taxon>Rhabditomorpha</taxon>
        <taxon>Strongyloidea</taxon>
        <taxon>Heterorhabditidae</taxon>
        <taxon>Heterorhabditis</taxon>
    </lineage>
</organism>
<keyword evidence="4 7" id="KW-0812">Transmembrane</keyword>
<evidence type="ECO:0000256" key="1">
    <source>
        <dbReference type="ARBA" id="ARBA00004141"/>
    </source>
</evidence>
<feature type="transmembrane region" description="Helical" evidence="7">
    <location>
        <begin position="12"/>
        <end position="32"/>
    </location>
</feature>
<proteinExistence type="inferred from homology"/>
<keyword evidence="3 7" id="KW-0813">Transport</keyword>
<dbReference type="PANTHER" id="PTHR11958">
    <property type="entry name" value="SODIUM/DICARBOXYLATE SYMPORTER-RELATED"/>
    <property type="match status" value="1"/>
</dbReference>
<comment type="similarity">
    <text evidence="2 7">Belongs to the dicarboxylate/amino acid:cation symporter (DAACS) (TC 2.A.23) family.</text>
</comment>
<dbReference type="GO" id="GO:0005313">
    <property type="term" value="F:L-glutamate transmembrane transporter activity"/>
    <property type="evidence" value="ECO:0007669"/>
    <property type="project" value="TreeGrafter"/>
</dbReference>
<keyword evidence="8" id="KW-1185">Reference proteome</keyword>
<dbReference type="Pfam" id="PF00375">
    <property type="entry name" value="SDF"/>
    <property type="match status" value="1"/>
</dbReference>
<dbReference type="Gene3D" id="1.10.3860.10">
    <property type="entry name" value="Sodium:dicarboxylate symporter"/>
    <property type="match status" value="2"/>
</dbReference>
<comment type="subcellular location">
    <subcellularLocation>
        <location evidence="1 7">Membrane</location>
        <topology evidence="1 7">Multi-pass membrane protein</topology>
    </subcellularLocation>
</comment>
<evidence type="ECO:0000256" key="2">
    <source>
        <dbReference type="ARBA" id="ARBA00006148"/>
    </source>
</evidence>
<feature type="transmembrane region" description="Helical" evidence="7">
    <location>
        <begin position="160"/>
        <end position="187"/>
    </location>
</feature>
<comment type="caution">
    <text evidence="7">Lacks conserved residue(s) required for the propagation of feature annotation.</text>
</comment>
<evidence type="ECO:0000256" key="6">
    <source>
        <dbReference type="ARBA" id="ARBA00023136"/>
    </source>
</evidence>